<dbReference type="Proteomes" id="UP001149607">
    <property type="component" value="Chromosome"/>
</dbReference>
<dbReference type="InterPro" id="IPR047817">
    <property type="entry name" value="ABC2_TM_bact-type"/>
</dbReference>
<dbReference type="PANTHER" id="PTHR30294">
    <property type="entry name" value="MEMBRANE COMPONENT OF ABC TRANSPORTER YHHJ-RELATED"/>
    <property type="match status" value="1"/>
</dbReference>
<feature type="domain" description="ABC transmembrane type-2" evidence="9">
    <location>
        <begin position="144"/>
        <end position="370"/>
    </location>
</feature>
<dbReference type="Gene3D" id="3.40.1710.10">
    <property type="entry name" value="abc type-2 transporter like domain"/>
    <property type="match status" value="1"/>
</dbReference>
<dbReference type="GO" id="GO:0140359">
    <property type="term" value="F:ABC-type transporter activity"/>
    <property type="evidence" value="ECO:0007669"/>
    <property type="project" value="InterPro"/>
</dbReference>
<dbReference type="Pfam" id="PF12698">
    <property type="entry name" value="ABC2_membrane_3"/>
    <property type="match status" value="1"/>
</dbReference>
<feature type="transmembrane region" description="Helical" evidence="8">
    <location>
        <begin position="257"/>
        <end position="281"/>
    </location>
</feature>
<evidence type="ECO:0000256" key="7">
    <source>
        <dbReference type="ARBA" id="ARBA00023136"/>
    </source>
</evidence>
<dbReference type="PROSITE" id="PS51012">
    <property type="entry name" value="ABC_TM2"/>
    <property type="match status" value="1"/>
</dbReference>
<dbReference type="PANTHER" id="PTHR30294:SF47">
    <property type="entry name" value="INNER MEMBRANE TRANSPORT PERMEASE YHHJ"/>
    <property type="match status" value="1"/>
</dbReference>
<dbReference type="AlphaFoldDB" id="A0A9X4E389"/>
<comment type="subcellular location">
    <subcellularLocation>
        <location evidence="1">Cell membrane</location>
        <topology evidence="1">Multi-pass membrane protein</topology>
    </subcellularLocation>
</comment>
<feature type="transmembrane region" description="Helical" evidence="8">
    <location>
        <begin position="345"/>
        <end position="364"/>
    </location>
</feature>
<evidence type="ECO:0000256" key="8">
    <source>
        <dbReference type="SAM" id="Phobius"/>
    </source>
</evidence>
<proteinExistence type="inferred from homology"/>
<sequence length="375" mass="40329">MQALKNIAVLMWKEWRSLFSDAVLGVLLAVVFTVMVYQTAAGGGTDLRNATVGVVDDDRSALSRQIADALPQPYFARPQAVTLQEAEAGMDKGGFIFVLVFPPDFERDVLSGRPAEAQLLVDATAMTQAGMGQAYITQIFNREILQFLGLADTAEALVPVKAVLNTAFNPNRESAWFLGAMQVNNMVMLLGLVLVGAAVIREREQGTMAHLLVMPVSSSQIVLAKILANGLVVCAAAALSMKLVVGGVIGADFGGSVWLYFGGTLVFMFSIAALAVMLATLAPTMPQYSLLMVPVYVVALMFSGANSPRSNMPETAQWISEYWPTTQFASFAQNVLFRGAGWDSVWPQLAMMAGSGALFLLPALRRFKAMLEKQG</sequence>
<evidence type="ECO:0000256" key="5">
    <source>
        <dbReference type="ARBA" id="ARBA00022692"/>
    </source>
</evidence>
<keyword evidence="5 8" id="KW-0812">Transmembrane</keyword>
<keyword evidence="3" id="KW-0813">Transport</keyword>
<evidence type="ECO:0000256" key="6">
    <source>
        <dbReference type="ARBA" id="ARBA00022989"/>
    </source>
</evidence>
<evidence type="ECO:0000259" key="9">
    <source>
        <dbReference type="PROSITE" id="PS51012"/>
    </source>
</evidence>
<feature type="transmembrane region" description="Helical" evidence="8">
    <location>
        <begin position="175"/>
        <end position="200"/>
    </location>
</feature>
<feature type="transmembrane region" description="Helical" evidence="8">
    <location>
        <begin position="288"/>
        <end position="305"/>
    </location>
</feature>
<evidence type="ECO:0000256" key="2">
    <source>
        <dbReference type="ARBA" id="ARBA00007783"/>
    </source>
</evidence>
<reference evidence="10" key="1">
    <citation type="submission" date="2022-10" db="EMBL/GenBank/DDBJ databases">
        <authorList>
            <person name="Boutroux M."/>
        </authorList>
    </citation>
    <scope>NUCLEOTIDE SEQUENCE</scope>
    <source>
        <strain evidence="10">51.81</strain>
    </source>
</reference>
<dbReference type="InterPro" id="IPR051449">
    <property type="entry name" value="ABC-2_transporter_component"/>
</dbReference>
<accession>A0A9X4E389</accession>
<evidence type="ECO:0000256" key="4">
    <source>
        <dbReference type="ARBA" id="ARBA00022475"/>
    </source>
</evidence>
<keyword evidence="6 8" id="KW-1133">Transmembrane helix</keyword>
<keyword evidence="4" id="KW-1003">Cell membrane</keyword>
<dbReference type="InterPro" id="IPR013525">
    <property type="entry name" value="ABC2_TM"/>
</dbReference>
<name>A0A9X4E389_9NEIS</name>
<comment type="similarity">
    <text evidence="2">Belongs to the ABC-2 integral membrane protein family.</text>
</comment>
<evidence type="ECO:0000313" key="12">
    <source>
        <dbReference type="Proteomes" id="UP001149607"/>
    </source>
</evidence>
<evidence type="ECO:0000256" key="1">
    <source>
        <dbReference type="ARBA" id="ARBA00004651"/>
    </source>
</evidence>
<protein>
    <submittedName>
        <fullName evidence="10">ABC transporter permease</fullName>
    </submittedName>
</protein>
<reference evidence="11" key="2">
    <citation type="submission" date="2024-02" db="EMBL/GenBank/DDBJ databases">
        <title>Neisseria leonii sp. nov.</title>
        <authorList>
            <person name="Boutroux M."/>
            <person name="Favre-Rochex S."/>
            <person name="Gorgette O."/>
            <person name="Touak G."/>
            <person name="Muhle E."/>
            <person name="Chesneau O."/>
            <person name="Clermont D."/>
            <person name="Rahi P."/>
        </authorList>
    </citation>
    <scope>NUCLEOTIDE SEQUENCE</scope>
    <source>
        <strain evidence="11">51.81</strain>
    </source>
</reference>
<evidence type="ECO:0000313" key="10">
    <source>
        <dbReference type="EMBL" id="MDD9327151.1"/>
    </source>
</evidence>
<dbReference type="EMBL" id="CP146598">
    <property type="protein sequence ID" value="WWY03544.1"/>
    <property type="molecule type" value="Genomic_DNA"/>
</dbReference>
<dbReference type="RefSeq" id="WP_274584425.1">
    <property type="nucleotide sequence ID" value="NZ_CP146598.1"/>
</dbReference>
<keyword evidence="7 8" id="KW-0472">Membrane</keyword>
<feature type="transmembrane region" description="Helical" evidence="8">
    <location>
        <begin position="221"/>
        <end position="245"/>
    </location>
</feature>
<evidence type="ECO:0000313" key="11">
    <source>
        <dbReference type="EMBL" id="WWY03544.1"/>
    </source>
</evidence>
<gene>
    <name evidence="10" type="ORF">ORY91_000532</name>
    <name evidence="11" type="ORF">V9W64_02030</name>
</gene>
<organism evidence="10">
    <name type="scientific">Neisseria leonii</name>
    <dbReference type="NCBI Taxonomy" id="2995413"/>
    <lineage>
        <taxon>Bacteria</taxon>
        <taxon>Pseudomonadati</taxon>
        <taxon>Pseudomonadota</taxon>
        <taxon>Betaproteobacteria</taxon>
        <taxon>Neisseriales</taxon>
        <taxon>Neisseriaceae</taxon>
        <taxon>Neisseria</taxon>
    </lineage>
</organism>
<keyword evidence="12" id="KW-1185">Reference proteome</keyword>
<feature type="transmembrane region" description="Helical" evidence="8">
    <location>
        <begin position="21"/>
        <end position="40"/>
    </location>
</feature>
<dbReference type="EMBL" id="JAPQFL010000001">
    <property type="protein sequence ID" value="MDD9327151.1"/>
    <property type="molecule type" value="Genomic_DNA"/>
</dbReference>
<dbReference type="GO" id="GO:0005886">
    <property type="term" value="C:plasma membrane"/>
    <property type="evidence" value="ECO:0007669"/>
    <property type="project" value="UniProtKB-SubCell"/>
</dbReference>
<evidence type="ECO:0000256" key="3">
    <source>
        <dbReference type="ARBA" id="ARBA00022448"/>
    </source>
</evidence>